<dbReference type="STRING" id="267212.GCA_001063965_00401"/>
<comment type="caution">
    <text evidence="8">The sequence shown here is derived from an EMBL/GenBank/DDBJ whole genome shotgun (WGS) entry which is preliminary data.</text>
</comment>
<evidence type="ECO:0000259" key="7">
    <source>
        <dbReference type="Pfam" id="PF06271"/>
    </source>
</evidence>
<evidence type="ECO:0000256" key="2">
    <source>
        <dbReference type="ARBA" id="ARBA00022475"/>
    </source>
</evidence>
<evidence type="ECO:0000256" key="4">
    <source>
        <dbReference type="ARBA" id="ARBA00022989"/>
    </source>
</evidence>
<dbReference type="InterPro" id="IPR051791">
    <property type="entry name" value="Pra-immunoreactive"/>
</dbReference>
<dbReference type="PANTHER" id="PTHR36115:SF10">
    <property type="entry name" value="RDD DOMAIN-CONTAINING PROTEIN"/>
    <property type="match status" value="1"/>
</dbReference>
<protein>
    <submittedName>
        <fullName evidence="8">RDD family protein</fullName>
    </submittedName>
</protein>
<dbReference type="GO" id="GO:0005886">
    <property type="term" value="C:plasma membrane"/>
    <property type="evidence" value="ECO:0007669"/>
    <property type="project" value="UniProtKB-SubCell"/>
</dbReference>
<evidence type="ECO:0000256" key="6">
    <source>
        <dbReference type="SAM" id="Phobius"/>
    </source>
</evidence>
<keyword evidence="2" id="KW-1003">Cell membrane</keyword>
<evidence type="ECO:0000313" key="9">
    <source>
        <dbReference type="Proteomes" id="UP000004105"/>
    </source>
</evidence>
<dbReference type="EMBL" id="AFAY01000019">
    <property type="protein sequence ID" value="EGF11371.1"/>
    <property type="molecule type" value="Genomic_DNA"/>
</dbReference>
<reference evidence="8 9" key="1">
    <citation type="submission" date="2011-02" db="EMBL/GenBank/DDBJ databases">
        <authorList>
            <person name="Muzny D."/>
            <person name="Qin X."/>
            <person name="Deng J."/>
            <person name="Jiang H."/>
            <person name="Liu Y."/>
            <person name="Qu J."/>
            <person name="Song X.-Z."/>
            <person name="Zhang L."/>
            <person name="Thornton R."/>
            <person name="Coyle M."/>
            <person name="Francisco L."/>
            <person name="Jackson L."/>
            <person name="Javaid M."/>
            <person name="Korchina V."/>
            <person name="Kovar C."/>
            <person name="Mata R."/>
            <person name="Mathew T."/>
            <person name="Ngo R."/>
            <person name="Nguyen L."/>
            <person name="Nguyen N."/>
            <person name="Okwuonu G."/>
            <person name="Ongeri F."/>
            <person name="Pham C."/>
            <person name="Simmons D."/>
            <person name="Wilczek-Boney K."/>
            <person name="Hale W."/>
            <person name="Jakkamsetti A."/>
            <person name="Pham P."/>
            <person name="Ruth R."/>
            <person name="San Lucas F."/>
            <person name="Warren J."/>
            <person name="Zhang J."/>
            <person name="Zhao Z."/>
            <person name="Zhou C."/>
            <person name="Zhu D."/>
            <person name="Lee S."/>
            <person name="Bess C."/>
            <person name="Blankenburg K."/>
            <person name="Forbes L."/>
            <person name="Fu Q."/>
            <person name="Gubbala S."/>
            <person name="Hirani K."/>
            <person name="Jayaseelan J.C."/>
            <person name="Lara F."/>
            <person name="Munidasa M."/>
            <person name="Palculict T."/>
            <person name="Patil S."/>
            <person name="Pu L.-L."/>
            <person name="Saada N."/>
            <person name="Tang L."/>
            <person name="Weissenberger G."/>
            <person name="Zhu Y."/>
            <person name="Hemphill L."/>
            <person name="Shang Y."/>
            <person name="Youmans B."/>
            <person name="Ayvaz T."/>
            <person name="Ross M."/>
            <person name="Santibanez J."/>
            <person name="Aqrawi P."/>
            <person name="Gross S."/>
            <person name="Joshi V."/>
            <person name="Fowler G."/>
            <person name="Nazareth L."/>
            <person name="Reid J."/>
            <person name="Worley K."/>
            <person name="Petrosino J."/>
            <person name="Highlander S."/>
            <person name="Gibbs R."/>
        </authorList>
    </citation>
    <scope>NUCLEOTIDE SEQUENCE [LARGE SCALE GENOMIC DNA]</scope>
    <source>
        <strain evidence="8 9">ATCC BAA-1200</strain>
    </source>
</reference>
<comment type="subcellular location">
    <subcellularLocation>
        <location evidence="1">Cell membrane</location>
        <topology evidence="1">Multi-pass membrane protein</topology>
    </subcellularLocation>
</comment>
<organism evidence="8 9">
    <name type="scientific">Neisseria bacilliformis ATCC BAA-1200</name>
    <dbReference type="NCBI Taxonomy" id="888742"/>
    <lineage>
        <taxon>Bacteria</taxon>
        <taxon>Pseudomonadati</taxon>
        <taxon>Pseudomonadota</taxon>
        <taxon>Betaproteobacteria</taxon>
        <taxon>Neisseriales</taxon>
        <taxon>Neisseriaceae</taxon>
        <taxon>Neisseria</taxon>
    </lineage>
</organism>
<evidence type="ECO:0000256" key="1">
    <source>
        <dbReference type="ARBA" id="ARBA00004651"/>
    </source>
</evidence>
<feature type="transmembrane region" description="Helical" evidence="6">
    <location>
        <begin position="20"/>
        <end position="45"/>
    </location>
</feature>
<evidence type="ECO:0000313" key="8">
    <source>
        <dbReference type="EMBL" id="EGF11371.1"/>
    </source>
</evidence>
<evidence type="ECO:0000256" key="5">
    <source>
        <dbReference type="ARBA" id="ARBA00023136"/>
    </source>
</evidence>
<dbReference type="RefSeq" id="WP_007341931.1">
    <property type="nucleotide sequence ID" value="NZ_GL878494.1"/>
</dbReference>
<keyword evidence="3 6" id="KW-0812">Transmembrane</keyword>
<feature type="transmembrane region" description="Helical" evidence="6">
    <location>
        <begin position="106"/>
        <end position="124"/>
    </location>
</feature>
<dbReference type="Pfam" id="PF06271">
    <property type="entry name" value="RDD"/>
    <property type="match status" value="1"/>
</dbReference>
<dbReference type="OrthoDB" id="5298807at2"/>
<feature type="transmembrane region" description="Helical" evidence="6">
    <location>
        <begin position="51"/>
        <end position="69"/>
    </location>
</feature>
<keyword evidence="4 6" id="KW-1133">Transmembrane helix</keyword>
<dbReference type="InterPro" id="IPR010432">
    <property type="entry name" value="RDD"/>
</dbReference>
<dbReference type="HOGENOM" id="CLU_053152_4_2_4"/>
<gene>
    <name evidence="8" type="ORF">HMPREF9123_0921</name>
</gene>
<sequence length="174" mass="19394">MSEKQAHAAPAPLKRRFAALVYEMLLAGAVSCAAFIPAGIIAMLLNPVSPPLASLAVSLVLLYAWWLYFKTAWHKKGQTLAMQVWRIGLADAAGRRPPLRLLRLRFIWACVFLVFVPMLAYAALHRGLGVPPKAAFCASLFWWMLPWGFALFHADRQFLYDVLAGTRLTDLKAV</sequence>
<accession>F2BB17</accession>
<feature type="transmembrane region" description="Helical" evidence="6">
    <location>
        <begin position="130"/>
        <end position="152"/>
    </location>
</feature>
<name>F2BB17_9NEIS</name>
<evidence type="ECO:0000256" key="3">
    <source>
        <dbReference type="ARBA" id="ARBA00022692"/>
    </source>
</evidence>
<keyword evidence="5 6" id="KW-0472">Membrane</keyword>
<dbReference type="AlphaFoldDB" id="F2BB17"/>
<feature type="domain" description="RDD" evidence="7">
    <location>
        <begin position="11"/>
        <end position="165"/>
    </location>
</feature>
<keyword evidence="9" id="KW-1185">Reference proteome</keyword>
<proteinExistence type="predicted"/>
<dbReference type="Proteomes" id="UP000004105">
    <property type="component" value="Unassembled WGS sequence"/>
</dbReference>
<dbReference type="PANTHER" id="PTHR36115">
    <property type="entry name" value="PROLINE-RICH ANTIGEN HOMOLOG-RELATED"/>
    <property type="match status" value="1"/>
</dbReference>